<organism evidence="1">
    <name type="scientific">gut metagenome</name>
    <dbReference type="NCBI Taxonomy" id="749906"/>
    <lineage>
        <taxon>unclassified sequences</taxon>
        <taxon>metagenomes</taxon>
        <taxon>organismal metagenomes</taxon>
    </lineage>
</organism>
<proteinExistence type="predicted"/>
<accession>J9G928</accession>
<name>J9G928_9ZZZZ</name>
<dbReference type="EMBL" id="AMCI01002048">
    <property type="protein sequence ID" value="EJX03752.1"/>
    <property type="molecule type" value="Genomic_DNA"/>
</dbReference>
<gene>
    <name evidence="1" type="ORF">EVA_08141</name>
</gene>
<evidence type="ECO:0000313" key="1">
    <source>
        <dbReference type="EMBL" id="EJX03752.1"/>
    </source>
</evidence>
<reference evidence="1" key="1">
    <citation type="journal article" date="2012" name="PLoS ONE">
        <title>Gene sets for utilization of primary and secondary nutrition supplies in the distal gut of endangered iberian lynx.</title>
        <authorList>
            <person name="Alcaide M."/>
            <person name="Messina E."/>
            <person name="Richter M."/>
            <person name="Bargiela R."/>
            <person name="Peplies J."/>
            <person name="Huws S.A."/>
            <person name="Newbold C.J."/>
            <person name="Golyshin P.N."/>
            <person name="Simon M.A."/>
            <person name="Lopez G."/>
            <person name="Yakimov M.M."/>
            <person name="Ferrer M."/>
        </authorList>
    </citation>
    <scope>NUCLEOTIDE SEQUENCE</scope>
</reference>
<sequence>MTRIRESVTGRSVFLYSSGQSKIRNASCCLAWASSSIRRAISGCRIFSSS</sequence>
<dbReference type="AlphaFoldDB" id="J9G928"/>
<protein>
    <submittedName>
        <fullName evidence="1">Uncharacterized protein</fullName>
    </submittedName>
</protein>
<comment type="caution">
    <text evidence="1">The sequence shown here is derived from an EMBL/GenBank/DDBJ whole genome shotgun (WGS) entry which is preliminary data.</text>
</comment>